<sequence>RGLVGEFGSEVGKDSMVVIMEALLDVVVKIDAMIKGLLLSLMSIKYDSNEVNNESSESNACTRSNDENLLVSE</sequence>
<accession>A0ACA9S599</accession>
<dbReference type="Proteomes" id="UP000789920">
    <property type="component" value="Unassembled WGS sequence"/>
</dbReference>
<evidence type="ECO:0000313" key="1">
    <source>
        <dbReference type="EMBL" id="CAG8827864.1"/>
    </source>
</evidence>
<feature type="non-terminal residue" evidence="1">
    <location>
        <position position="73"/>
    </location>
</feature>
<dbReference type="EMBL" id="CAJVQC010094543">
    <property type="protein sequence ID" value="CAG8827864.1"/>
    <property type="molecule type" value="Genomic_DNA"/>
</dbReference>
<reference evidence="1" key="1">
    <citation type="submission" date="2021-06" db="EMBL/GenBank/DDBJ databases">
        <authorList>
            <person name="Kallberg Y."/>
            <person name="Tangrot J."/>
            <person name="Rosling A."/>
        </authorList>
    </citation>
    <scope>NUCLEOTIDE SEQUENCE</scope>
    <source>
        <strain evidence="1">MA461A</strain>
    </source>
</reference>
<evidence type="ECO:0000313" key="2">
    <source>
        <dbReference type="Proteomes" id="UP000789920"/>
    </source>
</evidence>
<organism evidence="1 2">
    <name type="scientific">Racocetra persica</name>
    <dbReference type="NCBI Taxonomy" id="160502"/>
    <lineage>
        <taxon>Eukaryota</taxon>
        <taxon>Fungi</taxon>
        <taxon>Fungi incertae sedis</taxon>
        <taxon>Mucoromycota</taxon>
        <taxon>Glomeromycotina</taxon>
        <taxon>Glomeromycetes</taxon>
        <taxon>Diversisporales</taxon>
        <taxon>Gigasporaceae</taxon>
        <taxon>Racocetra</taxon>
    </lineage>
</organism>
<name>A0ACA9S599_9GLOM</name>
<protein>
    <submittedName>
        <fullName evidence="1">25880_t:CDS:1</fullName>
    </submittedName>
</protein>
<feature type="non-terminal residue" evidence="1">
    <location>
        <position position="1"/>
    </location>
</feature>
<gene>
    <name evidence="1" type="ORF">RPERSI_LOCUS27082</name>
</gene>
<comment type="caution">
    <text evidence="1">The sequence shown here is derived from an EMBL/GenBank/DDBJ whole genome shotgun (WGS) entry which is preliminary data.</text>
</comment>
<proteinExistence type="predicted"/>
<keyword evidence="2" id="KW-1185">Reference proteome</keyword>